<name>A0ABX1T0H1_9BIFI</name>
<evidence type="ECO:0000313" key="1">
    <source>
        <dbReference type="EMBL" id="NMN02653.1"/>
    </source>
</evidence>
<proteinExistence type="predicted"/>
<keyword evidence="2" id="KW-1185">Reference proteome</keyword>
<gene>
    <name evidence="1" type="ORF">G1C94_1275</name>
</gene>
<reference evidence="1 2" key="1">
    <citation type="submission" date="2020-02" db="EMBL/GenBank/DDBJ databases">
        <title>Characterization of phylogenetic diversity of novel bifidobacterial species isolated in Czech ZOOs.</title>
        <authorList>
            <person name="Lugli G.A."/>
            <person name="Vera N.B."/>
            <person name="Ventura M."/>
        </authorList>
    </citation>
    <scope>NUCLEOTIDE SEQUENCE [LARGE SCALE GENOMIC DNA]</scope>
    <source>
        <strain evidence="1 2">DSM 109963</strain>
    </source>
</reference>
<dbReference type="EMBL" id="JAAIIJ010000024">
    <property type="protein sequence ID" value="NMN02653.1"/>
    <property type="molecule type" value="Genomic_DNA"/>
</dbReference>
<dbReference type="SUPFAM" id="SSF48230">
    <property type="entry name" value="Chondroitin AC/alginate lyase"/>
    <property type="match status" value="1"/>
</dbReference>
<dbReference type="Proteomes" id="UP000553756">
    <property type="component" value="Unassembled WGS sequence"/>
</dbReference>
<comment type="caution">
    <text evidence="1">The sequence shown here is derived from an EMBL/GenBank/DDBJ whole genome shotgun (WGS) entry which is preliminary data.</text>
</comment>
<dbReference type="RefSeq" id="WP_172146640.1">
    <property type="nucleotide sequence ID" value="NZ_JAAIIJ010000024.1"/>
</dbReference>
<accession>A0ABX1T0H1</accession>
<sequence>MLDVSYKAKVIDAAKRRIPADVLAATSDEYTLANLAHRPTMELIKGMVALSAVSSDTVMANGGQLLDCLSALVAHLSDLQLDEGLFCGGDNLVSPPDSGFTINDLCLAMELVGLDRCSPEVMAVVKEPLMSIARKAAPAMLVGGIHTPNHRWEISSALVGLGVLLDDKRLIERAHQWLAEHIDIQSDGLYSERSPNYAAHVSNPCLIAMARRLRREDFLDIVNKSLKANALLMQPDGTLETMQSRRQDQFESYDPEPFLSQARLLANVKADADVVAFAHELSERDIDDPARHLTELLIDERVCAVLPQVADGRDVGRDAGPRIVDFLDTKMSRALWFDDTAHPLRTATVYAGSDFDATYRVASGLANNASLMDYHTRELGVTTLRLAPDFFDIGPLRPTAIRRTGMRWTAEESRTSGYYQPLEEEYIQGDGRYPMTYEGRFFAQMSFDKRHRDEMTLRSTVDVELSDDGFTVRVHFDGPRTTFACVVGLVGDDLRIDAGVEFDGSMWAARVGSPVIAQAGDTRLTLTHDEEAGTAPTAYDPGETVTFVGGGPRIVGTPVKFSGVTSSDFVLTARFEPMAR</sequence>
<protein>
    <submittedName>
        <fullName evidence="1">Uncharacterized protein</fullName>
    </submittedName>
</protein>
<organism evidence="1 2">
    <name type="scientific">Bifidobacterium panos</name>
    <dbReference type="NCBI Taxonomy" id="2675321"/>
    <lineage>
        <taxon>Bacteria</taxon>
        <taxon>Bacillati</taxon>
        <taxon>Actinomycetota</taxon>
        <taxon>Actinomycetes</taxon>
        <taxon>Bifidobacteriales</taxon>
        <taxon>Bifidobacteriaceae</taxon>
        <taxon>Bifidobacterium</taxon>
    </lineage>
</organism>
<dbReference type="InterPro" id="IPR008929">
    <property type="entry name" value="Chondroitin_lyas"/>
</dbReference>
<dbReference type="Gene3D" id="1.50.10.100">
    <property type="entry name" value="Chondroitin AC/alginate lyase"/>
    <property type="match status" value="1"/>
</dbReference>
<evidence type="ECO:0000313" key="2">
    <source>
        <dbReference type="Proteomes" id="UP000553756"/>
    </source>
</evidence>